<dbReference type="Proteomes" id="UP000000329">
    <property type="component" value="Chromosome"/>
</dbReference>
<accession>D8IPV9</accession>
<dbReference type="eggNOG" id="ENOG5033GGA">
    <property type="taxonomic scope" value="Bacteria"/>
</dbReference>
<dbReference type="EMBL" id="CP002039">
    <property type="protein sequence ID" value="ADJ63005.1"/>
    <property type="molecule type" value="Genomic_DNA"/>
</dbReference>
<sequence>MRLSTILCMLSTPTCMLSCSRLPVNEDLQALQRTPTFALGQVGFIGHISQSEQHYRRLLKSSDALAVFMQLVDAEQATPEARLYAACGLHALAPAQFDNATRRLRDSGLQVSVLRTDILQREPVARKLDHIAQHGCDNAYWQSASQ</sequence>
<evidence type="ECO:0000313" key="1">
    <source>
        <dbReference type="EMBL" id="ADJ63005.1"/>
    </source>
</evidence>
<protein>
    <submittedName>
        <fullName evidence="1">Uncharacterized protein</fullName>
    </submittedName>
</protein>
<gene>
    <name evidence="1" type="ordered locus">Hsero_1490</name>
</gene>
<dbReference type="HOGENOM" id="CLU_1774882_0_0_4"/>
<keyword evidence="2" id="KW-1185">Reference proteome</keyword>
<name>D8IPV9_HERSS</name>
<dbReference type="KEGG" id="hse:Hsero_1490"/>
<dbReference type="STRING" id="757424.Hsero_1490"/>
<evidence type="ECO:0000313" key="2">
    <source>
        <dbReference type="Proteomes" id="UP000000329"/>
    </source>
</evidence>
<organism evidence="1 2">
    <name type="scientific">Herbaspirillum seropedicae (strain SmR1)</name>
    <dbReference type="NCBI Taxonomy" id="757424"/>
    <lineage>
        <taxon>Bacteria</taxon>
        <taxon>Pseudomonadati</taxon>
        <taxon>Pseudomonadota</taxon>
        <taxon>Betaproteobacteria</taxon>
        <taxon>Burkholderiales</taxon>
        <taxon>Oxalobacteraceae</taxon>
        <taxon>Herbaspirillum</taxon>
    </lineage>
</organism>
<dbReference type="AlphaFoldDB" id="D8IPV9"/>
<reference evidence="1 2" key="1">
    <citation type="submission" date="2010-04" db="EMBL/GenBank/DDBJ databases">
        <title>The genome of Herbaspirillum seropedicae SmR1, an endophytic, nitrogen-fixing, plant-growth promoting beta-Proteobacteria.</title>
        <authorList>
            <person name="Pedrosa F.O."/>
            <person name="Monteiro R.A."/>
            <person name="Wassem R."/>
            <person name="Cruz L.M."/>
            <person name="Ayub R.A."/>
            <person name="Colauto N.B."/>
            <person name="Fernandez M.A."/>
            <person name="Fungaro M.H.P."/>
            <person name="Grisard E.C."/>
            <person name="Hungria M."/>
            <person name="Madeira H.M.F."/>
            <person name="Nodari R.O."/>
            <person name="Osaku C.A."/>
            <person name="Petzl-Erler M.L."/>
            <person name="Terenzi H."/>
            <person name="Vieira L.G.E."/>
            <person name="Almeida M.I.M."/>
            <person name="Alves L.R."/>
            <person name="Arantes O.M.N."/>
            <person name="Balsanelli E."/>
            <person name="Barcellos F.G."/>
            <person name="Baura V.A."/>
            <person name="Binde D.R."/>
            <person name="Campo R.J."/>
            <person name="Chubatsu L.S."/>
            <person name="Chueire L.M.O."/>
            <person name="Ciferri R.R."/>
            <person name="Correa L.C."/>
            <person name="da Conceicao Silva J.L."/>
            <person name="Dabul A.N.G."/>
            <person name="Dambros B.P."/>
            <person name="Faoro H."/>
            <person name="Favetti A."/>
            <person name="Friedermann G."/>
            <person name="Furlaneto M.C."/>
            <person name="Gasques L.S."/>
            <person name="Gimenes C.C.T."/>
            <person name="Gioppo N.M.R."/>
            <person name="Glienke-Blanco C."/>
            <person name="Godoy L.P."/>
            <person name="Guerra M.P."/>
            <person name="Karp S."/>
            <person name="Kava-Cordeiro V."/>
            <person name="Margarido V.P."/>
            <person name="Mathioni S.M."/>
            <person name="Menck-Soares M.A."/>
            <person name="Murace N.K."/>
            <person name="Nicolas M.F."/>
            <person name="Oliveira C.E.C."/>
            <person name="Pagnan N.A.B."/>
            <person name="Pamphile J.A."/>
            <person name="Patussi E.V."/>
            <person name="Pereira L.F.P."/>
            <person name="Pereira-Ferrari L."/>
            <person name="Pinto F.G.S."/>
            <person name="Precoma C."/>
            <person name="Prioli A.J."/>
            <person name="Prioli S.M.A.P."/>
            <person name="Raittz R.T."/>
            <person name="Ramos H.J.O."/>
            <person name="Ribeiro E.M.S.F."/>
            <person name="Rigo L.U."/>
            <person name="Rocha C.L.M.S.C."/>
            <person name="Rocha S.N."/>
            <person name="Santos K."/>
            <person name="Satori D."/>
            <person name="Silva A.G."/>
            <person name="Simao R.C.G."/>
            <person name="Soares M.A.M."/>
            <person name="Souza E.M."/>
            <person name="Steffens M.B.R."/>
            <person name="Steindel M."/>
            <person name="Tadra-Sfeir M.Z."/>
            <person name="Takahashi E.K."/>
            <person name="Torres R.A."/>
            <person name="Valle J.S."/>
            <person name="Vernal J.I."/>
            <person name="Vilas-Boas L.A."/>
            <person name="Watanabe M.A.E."/>
            <person name="Weiss V.A."/>
            <person name="Yates M.A."/>
            <person name="Souza E.M."/>
        </authorList>
    </citation>
    <scope>NUCLEOTIDE SEQUENCE [LARGE SCALE GENOMIC DNA]</scope>
    <source>
        <strain evidence="1 2">SmR1</strain>
    </source>
</reference>
<dbReference type="NCBIfam" id="NF041432">
    <property type="entry name" value="MchS3"/>
    <property type="match status" value="1"/>
</dbReference>
<proteinExistence type="predicted"/>